<dbReference type="Gene3D" id="3.80.10.10">
    <property type="entry name" value="Ribonuclease Inhibitor"/>
    <property type="match status" value="1"/>
</dbReference>
<gene>
    <name evidence="1" type="ORF">COCSADRAFT_56500</name>
</gene>
<feature type="non-terminal residue" evidence="1">
    <location>
        <position position="260"/>
    </location>
</feature>
<dbReference type="GeneID" id="19140330"/>
<accession>M2SP19</accession>
<keyword evidence="2" id="KW-1185">Reference proteome</keyword>
<reference evidence="2" key="2">
    <citation type="journal article" date="2013" name="PLoS Genet.">
        <title>Comparative genome structure, secondary metabolite, and effector coding capacity across Cochliobolus pathogens.</title>
        <authorList>
            <person name="Condon B.J."/>
            <person name="Leng Y."/>
            <person name="Wu D."/>
            <person name="Bushley K.E."/>
            <person name="Ohm R.A."/>
            <person name="Otillar R."/>
            <person name="Martin J."/>
            <person name="Schackwitz W."/>
            <person name="Grimwood J."/>
            <person name="MohdZainudin N."/>
            <person name="Xue C."/>
            <person name="Wang R."/>
            <person name="Manning V.A."/>
            <person name="Dhillon B."/>
            <person name="Tu Z.J."/>
            <person name="Steffenson B.J."/>
            <person name="Salamov A."/>
            <person name="Sun H."/>
            <person name="Lowry S."/>
            <person name="LaButti K."/>
            <person name="Han J."/>
            <person name="Copeland A."/>
            <person name="Lindquist E."/>
            <person name="Barry K."/>
            <person name="Schmutz J."/>
            <person name="Baker S.E."/>
            <person name="Ciuffetti L.M."/>
            <person name="Grigoriev I.V."/>
            <person name="Zhong S."/>
            <person name="Turgeon B.G."/>
        </authorList>
    </citation>
    <scope>NUCLEOTIDE SEQUENCE [LARGE SCALE GENOMIC DNA]</scope>
    <source>
        <strain evidence="2">ND90Pr / ATCC 201652</strain>
    </source>
</reference>
<reference evidence="1 2" key="1">
    <citation type="journal article" date="2012" name="PLoS Pathog.">
        <title>Diverse lifestyles and strategies of plant pathogenesis encoded in the genomes of eighteen Dothideomycetes fungi.</title>
        <authorList>
            <person name="Ohm R.A."/>
            <person name="Feau N."/>
            <person name="Henrissat B."/>
            <person name="Schoch C.L."/>
            <person name="Horwitz B.A."/>
            <person name="Barry K.W."/>
            <person name="Condon B.J."/>
            <person name="Copeland A.C."/>
            <person name="Dhillon B."/>
            <person name="Glaser F."/>
            <person name="Hesse C.N."/>
            <person name="Kosti I."/>
            <person name="LaButti K."/>
            <person name="Lindquist E.A."/>
            <person name="Lucas S."/>
            <person name="Salamov A.A."/>
            <person name="Bradshaw R.E."/>
            <person name="Ciuffetti L."/>
            <person name="Hamelin R.C."/>
            <person name="Kema G.H.J."/>
            <person name="Lawrence C."/>
            <person name="Scott J.A."/>
            <person name="Spatafora J.W."/>
            <person name="Turgeon B.G."/>
            <person name="de Wit P.J.G.M."/>
            <person name="Zhong S."/>
            <person name="Goodwin S.B."/>
            <person name="Grigoriev I.V."/>
        </authorList>
    </citation>
    <scope>NUCLEOTIDE SEQUENCE [LARGE SCALE GENOMIC DNA]</scope>
    <source>
        <strain evidence="2">ND90Pr / ATCC 201652</strain>
    </source>
</reference>
<dbReference type="HOGENOM" id="CLU_1071788_0_0_1"/>
<evidence type="ECO:0000313" key="1">
    <source>
        <dbReference type="EMBL" id="EMD68943.1"/>
    </source>
</evidence>
<evidence type="ECO:0000313" key="2">
    <source>
        <dbReference type="Proteomes" id="UP000016934"/>
    </source>
</evidence>
<dbReference type="Proteomes" id="UP000016934">
    <property type="component" value="Unassembled WGS sequence"/>
</dbReference>
<dbReference type="KEGG" id="bsc:COCSADRAFT_56500"/>
<evidence type="ECO:0008006" key="3">
    <source>
        <dbReference type="Google" id="ProtNLM"/>
    </source>
</evidence>
<name>M2SP19_COCSN</name>
<feature type="non-terminal residue" evidence="1">
    <location>
        <position position="1"/>
    </location>
</feature>
<proteinExistence type="predicted"/>
<sequence>LARLPNLQHIHFTAQIEAPRALMDRIYEMQNGRSILSMLKTFHLHKQYEDGPLNIRNYIPLMHFPLFENFSSESDVPNTPDGSCAVNTLTHNTAELLWCLGPLSTIEALLQTCPRLTVFRLIIPDGTRYRWLWDVGYQPLVTPRDLVKALLQTHRKKLQTLHLDFHDYYNLHDLELLEEIEHLEDCFYTYPSFREFESLTHMAMEFEKLVRFRDLPMSLEHLDLSYCHFADLNRASLSDMIQLKGKWCPVIKSVMVRGWE</sequence>
<dbReference type="RefSeq" id="XP_007695641.1">
    <property type="nucleotide sequence ID" value="XM_007697451.1"/>
</dbReference>
<dbReference type="OrthoDB" id="3750626at2759"/>
<dbReference type="EMBL" id="KB445638">
    <property type="protein sequence ID" value="EMD68943.1"/>
    <property type="molecule type" value="Genomic_DNA"/>
</dbReference>
<protein>
    <recommendedName>
        <fullName evidence="3">F-box domain-containing protein</fullName>
    </recommendedName>
</protein>
<dbReference type="AlphaFoldDB" id="M2SP19"/>
<dbReference type="InterPro" id="IPR032675">
    <property type="entry name" value="LRR_dom_sf"/>
</dbReference>
<organism evidence="1 2">
    <name type="scientific">Cochliobolus sativus (strain ND90Pr / ATCC 201652)</name>
    <name type="common">Common root rot and spot blotch fungus</name>
    <name type="synonym">Bipolaris sorokiniana</name>
    <dbReference type="NCBI Taxonomy" id="665912"/>
    <lineage>
        <taxon>Eukaryota</taxon>
        <taxon>Fungi</taxon>
        <taxon>Dikarya</taxon>
        <taxon>Ascomycota</taxon>
        <taxon>Pezizomycotina</taxon>
        <taxon>Dothideomycetes</taxon>
        <taxon>Pleosporomycetidae</taxon>
        <taxon>Pleosporales</taxon>
        <taxon>Pleosporineae</taxon>
        <taxon>Pleosporaceae</taxon>
        <taxon>Bipolaris</taxon>
    </lineage>
</organism>
<dbReference type="OMA" id="TAELLWC"/>